<organism evidence="1 2">
    <name type="scientific">Sporolactobacillus inulinus</name>
    <dbReference type="NCBI Taxonomy" id="2078"/>
    <lineage>
        <taxon>Bacteria</taxon>
        <taxon>Bacillati</taxon>
        <taxon>Bacillota</taxon>
        <taxon>Bacilli</taxon>
        <taxon>Bacillales</taxon>
        <taxon>Sporolactobacillaceae</taxon>
        <taxon>Sporolactobacillus</taxon>
    </lineage>
</organism>
<dbReference type="Proteomes" id="UP000319716">
    <property type="component" value="Unassembled WGS sequence"/>
</dbReference>
<accession>A0A4Y1ZID3</accession>
<evidence type="ECO:0000313" key="2">
    <source>
        <dbReference type="Proteomes" id="UP000319716"/>
    </source>
</evidence>
<sequence>MAIKIENNESNNTQSDQSGAHCWWEAVVLFLNRSNLLGGWNPIVNRTSAAEFFLFYVVSSVRGSQESLAS</sequence>
<dbReference type="EMBL" id="BEXB01000062">
    <property type="protein sequence ID" value="GAY78789.1"/>
    <property type="molecule type" value="Genomic_DNA"/>
</dbReference>
<evidence type="ECO:0000313" key="1">
    <source>
        <dbReference type="EMBL" id="GAY78789.1"/>
    </source>
</evidence>
<comment type="caution">
    <text evidence="1">The sequence shown here is derived from an EMBL/GenBank/DDBJ whole genome shotgun (WGS) entry which is preliminary data.</text>
</comment>
<proteinExistence type="predicted"/>
<gene>
    <name evidence="1" type="ORF">NBRC111894_4343</name>
</gene>
<dbReference type="AlphaFoldDB" id="A0A4Y1ZID3"/>
<protein>
    <submittedName>
        <fullName evidence="1">Uncharacterized protein</fullName>
    </submittedName>
</protein>
<name>A0A4Y1ZID3_9BACL</name>
<reference evidence="1 2" key="1">
    <citation type="submission" date="2017-11" db="EMBL/GenBank/DDBJ databases">
        <title>Draft Genome Sequence of Sporolactobacillus inulinus NBRC 111894 Isolated from Koso, a Japanese Sugar-Vegetable Fermented Beverage.</title>
        <authorList>
            <person name="Chiou T.Y."/>
            <person name="Oshima K."/>
            <person name="Suda W."/>
            <person name="Hattori M."/>
            <person name="Takahashi T."/>
        </authorList>
    </citation>
    <scope>NUCLEOTIDE SEQUENCE [LARGE SCALE GENOMIC DNA]</scope>
    <source>
        <strain evidence="1 2">NBRC111894</strain>
    </source>
</reference>